<dbReference type="InterPro" id="IPR007497">
    <property type="entry name" value="SIMPL/DUF541"/>
</dbReference>
<accession>A0ABR9B4F7</accession>
<keyword evidence="3" id="KW-1185">Reference proteome</keyword>
<feature type="chain" id="PRO_5046934854" evidence="1">
    <location>
        <begin position="33"/>
        <end position="248"/>
    </location>
</feature>
<dbReference type="EMBL" id="JACYTN010000021">
    <property type="protein sequence ID" value="MBD8500360.1"/>
    <property type="molecule type" value="Genomic_DNA"/>
</dbReference>
<feature type="signal peptide" evidence="1">
    <location>
        <begin position="1"/>
        <end position="32"/>
    </location>
</feature>
<gene>
    <name evidence="2" type="ORF">IFO66_18875</name>
</gene>
<reference evidence="2 3" key="1">
    <citation type="submission" date="2020-09" db="EMBL/GenBank/DDBJ databases">
        <title>Paenibacillus sp. CAU 1523 isolated from sand of Haeundae Beach.</title>
        <authorList>
            <person name="Kim W."/>
        </authorList>
    </citation>
    <scope>NUCLEOTIDE SEQUENCE [LARGE SCALE GENOMIC DNA]</scope>
    <source>
        <strain evidence="2 3">CAU 1523</strain>
    </source>
</reference>
<organism evidence="2 3">
    <name type="scientific">Paenibacillus arenosi</name>
    <dbReference type="NCBI Taxonomy" id="2774142"/>
    <lineage>
        <taxon>Bacteria</taxon>
        <taxon>Bacillati</taxon>
        <taxon>Bacillota</taxon>
        <taxon>Bacilli</taxon>
        <taxon>Bacillales</taxon>
        <taxon>Paenibacillaceae</taxon>
        <taxon>Paenibacillus</taxon>
    </lineage>
</organism>
<evidence type="ECO:0000256" key="1">
    <source>
        <dbReference type="SAM" id="SignalP"/>
    </source>
</evidence>
<dbReference type="Gene3D" id="3.30.70.2970">
    <property type="entry name" value="Protein of unknown function (DUF541), domain 2"/>
    <property type="match status" value="1"/>
</dbReference>
<dbReference type="RefSeq" id="WP_192026657.1">
    <property type="nucleotide sequence ID" value="NZ_JACYTN010000021.1"/>
</dbReference>
<comment type="caution">
    <text evidence="2">The sequence shown here is derived from an EMBL/GenBank/DDBJ whole genome shotgun (WGS) entry which is preliminary data.</text>
</comment>
<dbReference type="Gene3D" id="3.30.110.170">
    <property type="entry name" value="Protein of unknown function (DUF541), domain 1"/>
    <property type="match status" value="1"/>
</dbReference>
<dbReference type="PANTHER" id="PTHR34387">
    <property type="entry name" value="SLR1258 PROTEIN"/>
    <property type="match status" value="1"/>
</dbReference>
<name>A0ABR9B4F7_9BACL</name>
<dbReference type="InterPro" id="IPR052022">
    <property type="entry name" value="26kDa_periplasmic_antigen"/>
</dbReference>
<evidence type="ECO:0000313" key="2">
    <source>
        <dbReference type="EMBL" id="MBD8500360.1"/>
    </source>
</evidence>
<keyword evidence="1" id="KW-0732">Signal</keyword>
<sequence length="248" mass="26609">MHQLWKRTMVAVALSAALFVTSVQLQPGTASAAVATDVNRNVISVTGQGSLEVDPDIAYVVLGVVTKANKADEAQKLNAEKFDKVKKALTSHGVDNKDVKTVQFSVQPQYSYKENQEPKIVGYEARHQVKVNYRKLNQLGELVDAASKAGANDISNISFGIENIESLELQALEKAVANGTKKAQALAKASGRQLGQVTTISESGSDFSIPRLAVAELAHDNMAKVAPSAPQAGQVKIQVNVQLQFELK</sequence>
<dbReference type="PANTHER" id="PTHR34387:SF1">
    <property type="entry name" value="PERIPLASMIC IMMUNOGENIC PROTEIN"/>
    <property type="match status" value="1"/>
</dbReference>
<dbReference type="Pfam" id="PF04402">
    <property type="entry name" value="SIMPL"/>
    <property type="match status" value="1"/>
</dbReference>
<dbReference type="Proteomes" id="UP000634529">
    <property type="component" value="Unassembled WGS sequence"/>
</dbReference>
<proteinExistence type="predicted"/>
<protein>
    <submittedName>
        <fullName evidence="2">SIMPL domain-containing protein</fullName>
    </submittedName>
</protein>
<evidence type="ECO:0000313" key="3">
    <source>
        <dbReference type="Proteomes" id="UP000634529"/>
    </source>
</evidence>